<reference evidence="2 3" key="1">
    <citation type="submission" date="2021-03" db="EMBL/GenBank/DDBJ databases">
        <authorList>
            <person name="So Y."/>
        </authorList>
    </citation>
    <scope>NUCLEOTIDE SEQUENCE [LARGE SCALE GENOMIC DNA]</scope>
    <source>
        <strain evidence="2 3">SSH11</strain>
    </source>
</reference>
<evidence type="ECO:0000313" key="3">
    <source>
        <dbReference type="Proteomes" id="UP000681594"/>
    </source>
</evidence>
<dbReference type="EMBL" id="JAGIZB010000003">
    <property type="protein sequence ID" value="MBP0444074.1"/>
    <property type="molecule type" value="Genomic_DNA"/>
</dbReference>
<dbReference type="PANTHER" id="PTHR30615">
    <property type="entry name" value="UNCHARACTERIZED PROTEIN YJBQ-RELATED"/>
    <property type="match status" value="1"/>
</dbReference>
<dbReference type="NCBIfam" id="TIGR00149">
    <property type="entry name" value="TIGR00149_YjbQ"/>
    <property type="match status" value="1"/>
</dbReference>
<comment type="caution">
    <text evidence="2">The sequence shown here is derived from an EMBL/GenBank/DDBJ whole genome shotgun (WGS) entry which is preliminary data.</text>
</comment>
<evidence type="ECO:0000313" key="2">
    <source>
        <dbReference type="EMBL" id="MBP0444074.1"/>
    </source>
</evidence>
<protein>
    <submittedName>
        <fullName evidence="2">Secondary thiamine-phosphate synthase enzyme YjbQ</fullName>
    </submittedName>
</protein>
<dbReference type="PANTHER" id="PTHR30615:SF8">
    <property type="entry name" value="UPF0047 PROTEIN C4A8.02C"/>
    <property type="match status" value="1"/>
</dbReference>
<gene>
    <name evidence="2" type="ORF">J8J14_04720</name>
</gene>
<dbReference type="InterPro" id="IPR001602">
    <property type="entry name" value="UPF0047_YjbQ-like"/>
</dbReference>
<organism evidence="2 3">
    <name type="scientific">Pararoseomonas baculiformis</name>
    <dbReference type="NCBI Taxonomy" id="2820812"/>
    <lineage>
        <taxon>Bacteria</taxon>
        <taxon>Pseudomonadati</taxon>
        <taxon>Pseudomonadota</taxon>
        <taxon>Alphaproteobacteria</taxon>
        <taxon>Acetobacterales</taxon>
        <taxon>Acetobacteraceae</taxon>
        <taxon>Pararoseomonas</taxon>
    </lineage>
</organism>
<keyword evidence="3" id="KW-1185">Reference proteome</keyword>
<comment type="similarity">
    <text evidence="1">Belongs to the UPF0047 family.</text>
</comment>
<dbReference type="Pfam" id="PF01894">
    <property type="entry name" value="YjbQ"/>
    <property type="match status" value="1"/>
</dbReference>
<proteinExistence type="inferred from homology"/>
<dbReference type="Gene3D" id="2.60.120.460">
    <property type="entry name" value="YjbQ-like"/>
    <property type="match status" value="1"/>
</dbReference>
<name>A0ABS4AAP2_9PROT</name>
<sequence>MALQQRTGELVIGTRGRGLVDITRPLREWLAEQGISTGLLTIWCQHTSASLIVQENASPEVRTDLETFLARLVPDGGRERYRHHEEGEDDMPAHIRAVLTSVQLSIPVLDGSLALGTWQAVYLYEHRLRAHRRRLLLHLLGDG</sequence>
<evidence type="ECO:0000256" key="1">
    <source>
        <dbReference type="ARBA" id="ARBA00005534"/>
    </source>
</evidence>
<dbReference type="SUPFAM" id="SSF111038">
    <property type="entry name" value="YjbQ-like"/>
    <property type="match status" value="1"/>
</dbReference>
<dbReference type="InterPro" id="IPR035917">
    <property type="entry name" value="YjbQ-like_sf"/>
</dbReference>
<dbReference type="Proteomes" id="UP000681594">
    <property type="component" value="Unassembled WGS sequence"/>
</dbReference>
<dbReference type="PIRSF" id="PIRSF004681">
    <property type="entry name" value="UCP004681"/>
    <property type="match status" value="1"/>
</dbReference>
<accession>A0ABS4AAP2</accession>